<evidence type="ECO:0000313" key="3">
    <source>
        <dbReference type="EMBL" id="GAQ85313.1"/>
    </source>
</evidence>
<name>A0A1Y1I490_KLENI</name>
<dbReference type="SUPFAM" id="SSF50685">
    <property type="entry name" value="Barwin-like endoglucanases"/>
    <property type="match status" value="1"/>
</dbReference>
<dbReference type="EMBL" id="DF237178">
    <property type="protein sequence ID" value="GAQ85313.1"/>
    <property type="molecule type" value="Genomic_DNA"/>
</dbReference>
<sequence>MLNGNGLWRRKRERTYRGLRLFAAQTVGGLRRRQLLEPRYLRNSYAEGKAYTNMKFSRSRSMATAVVALTCLFSLAAARPLDVSSSRHLLQDGVCPPQMTQCFTTPYQAQYFCCDSSANLQCSGGPDFQCSNYIDSSAPLVPASLIPVVPGLATPAPTAAARAASASIPSPTDGPSNPSPTNGPSNPSPTNGPSNPSPTNPPSNPSTTNPPNNPAPTNPPNNPAPTNPPNNPAPTNPPSTPAPAQDSSSGGGGFRPGFATWYTDPNNANYFRTACYYNNPEQKPANNMIVALPPHIFGVGPGAGNGPGCGTYWEVKCVGTLKRIGDGLYPGNERGACATDKSIIVKGGDLCPECDEPRNDICQAADQPYCPGPGGYSSGQPGEHLDLALAAFQVIGNNPPVTGIIKILFRQVGAVPDSQLGVPF</sequence>
<gene>
    <name evidence="3" type="ORF">KFL_002290040</name>
</gene>
<accession>A0A1Y1I490</accession>
<feature type="domain" description="Expansin-like EG45" evidence="2">
    <location>
        <begin position="272"/>
        <end position="412"/>
    </location>
</feature>
<evidence type="ECO:0000259" key="2">
    <source>
        <dbReference type="PROSITE" id="PS50842"/>
    </source>
</evidence>
<dbReference type="InterPro" id="IPR007112">
    <property type="entry name" value="Expansin/allergen_DPBB_dom"/>
</dbReference>
<dbReference type="Proteomes" id="UP000054558">
    <property type="component" value="Unassembled WGS sequence"/>
</dbReference>
<evidence type="ECO:0000256" key="1">
    <source>
        <dbReference type="SAM" id="MobiDB-lite"/>
    </source>
</evidence>
<organism evidence="3 4">
    <name type="scientific">Klebsormidium nitens</name>
    <name type="common">Green alga</name>
    <name type="synonym">Ulothrix nitens</name>
    <dbReference type="NCBI Taxonomy" id="105231"/>
    <lineage>
        <taxon>Eukaryota</taxon>
        <taxon>Viridiplantae</taxon>
        <taxon>Streptophyta</taxon>
        <taxon>Klebsormidiophyceae</taxon>
        <taxon>Klebsormidiales</taxon>
        <taxon>Klebsormidiaceae</taxon>
        <taxon>Klebsormidium</taxon>
    </lineage>
</organism>
<protein>
    <recommendedName>
        <fullName evidence="2">Expansin-like EG45 domain-containing protein</fullName>
    </recommendedName>
</protein>
<feature type="region of interest" description="Disordered" evidence="1">
    <location>
        <begin position="163"/>
        <end position="258"/>
    </location>
</feature>
<proteinExistence type="predicted"/>
<dbReference type="Pfam" id="PF22514">
    <property type="entry name" value="EXPB1_D1"/>
    <property type="match status" value="1"/>
</dbReference>
<reference evidence="3 4" key="1">
    <citation type="journal article" date="2014" name="Nat. Commun.">
        <title>Klebsormidium flaccidum genome reveals primary factors for plant terrestrial adaptation.</title>
        <authorList>
            <person name="Hori K."/>
            <person name="Maruyama F."/>
            <person name="Fujisawa T."/>
            <person name="Togashi T."/>
            <person name="Yamamoto N."/>
            <person name="Seo M."/>
            <person name="Sato S."/>
            <person name="Yamada T."/>
            <person name="Mori H."/>
            <person name="Tajima N."/>
            <person name="Moriyama T."/>
            <person name="Ikeuchi M."/>
            <person name="Watanabe M."/>
            <person name="Wada H."/>
            <person name="Kobayashi K."/>
            <person name="Saito M."/>
            <person name="Masuda T."/>
            <person name="Sasaki-Sekimoto Y."/>
            <person name="Mashiguchi K."/>
            <person name="Awai K."/>
            <person name="Shimojima M."/>
            <person name="Masuda S."/>
            <person name="Iwai M."/>
            <person name="Nobusawa T."/>
            <person name="Narise T."/>
            <person name="Kondo S."/>
            <person name="Saito H."/>
            <person name="Sato R."/>
            <person name="Murakawa M."/>
            <person name="Ihara Y."/>
            <person name="Oshima-Yamada Y."/>
            <person name="Ohtaka K."/>
            <person name="Satoh M."/>
            <person name="Sonobe K."/>
            <person name="Ishii M."/>
            <person name="Ohtani R."/>
            <person name="Kanamori-Sato M."/>
            <person name="Honoki R."/>
            <person name="Miyazaki D."/>
            <person name="Mochizuki H."/>
            <person name="Umetsu J."/>
            <person name="Higashi K."/>
            <person name="Shibata D."/>
            <person name="Kamiya Y."/>
            <person name="Sato N."/>
            <person name="Nakamura Y."/>
            <person name="Tabata S."/>
            <person name="Ida S."/>
            <person name="Kurokawa K."/>
            <person name="Ohta H."/>
        </authorList>
    </citation>
    <scope>NUCLEOTIDE SEQUENCE [LARGE SCALE GENOMIC DNA]</scope>
    <source>
        <strain evidence="3 4">NIES-2285</strain>
    </source>
</reference>
<feature type="compositionally biased region" description="Pro residues" evidence="1">
    <location>
        <begin position="211"/>
        <end position="241"/>
    </location>
</feature>
<dbReference type="PROSITE" id="PS50842">
    <property type="entry name" value="EXPANSIN_EG45"/>
    <property type="match status" value="1"/>
</dbReference>
<feature type="compositionally biased region" description="Pro residues" evidence="1">
    <location>
        <begin position="195"/>
        <end position="204"/>
    </location>
</feature>
<dbReference type="Gene3D" id="2.40.40.10">
    <property type="entry name" value="RlpA-like domain"/>
    <property type="match status" value="1"/>
</dbReference>
<evidence type="ECO:0000313" key="4">
    <source>
        <dbReference type="Proteomes" id="UP000054558"/>
    </source>
</evidence>
<dbReference type="AlphaFoldDB" id="A0A1Y1I490"/>
<keyword evidence="4" id="KW-1185">Reference proteome</keyword>
<feature type="compositionally biased region" description="Low complexity" evidence="1">
    <location>
        <begin position="163"/>
        <end position="194"/>
    </location>
</feature>
<dbReference type="InterPro" id="IPR036908">
    <property type="entry name" value="RlpA-like_sf"/>
</dbReference>